<gene>
    <name evidence="2" type="ORF">JVT61DRAFT_4359</name>
</gene>
<name>A0A8I2YNL6_9AGAM</name>
<keyword evidence="2" id="KW-0378">Hydrolase</keyword>
<dbReference type="PANTHER" id="PTHR43056:SF5">
    <property type="entry name" value="PEPTIDASE S9 PROLYL OLIGOPEPTIDASE CATALYTIC DOMAIN-CONTAINING PROTEIN"/>
    <property type="match status" value="1"/>
</dbReference>
<protein>
    <submittedName>
        <fullName evidence="2">Alpha/Beta hydrolase protein</fullName>
    </submittedName>
</protein>
<evidence type="ECO:0000259" key="1">
    <source>
        <dbReference type="Pfam" id="PF00326"/>
    </source>
</evidence>
<keyword evidence="3" id="KW-1185">Reference proteome</keyword>
<accession>A0A8I2YNL6</accession>
<dbReference type="OrthoDB" id="43744at2759"/>
<feature type="domain" description="Peptidase S9 prolyl oligopeptidase catalytic" evidence="1">
    <location>
        <begin position="459"/>
        <end position="672"/>
    </location>
</feature>
<evidence type="ECO:0000313" key="2">
    <source>
        <dbReference type="EMBL" id="KAG6374332.1"/>
    </source>
</evidence>
<organism evidence="2 3">
    <name type="scientific">Boletus reticuloceps</name>
    <dbReference type="NCBI Taxonomy" id="495285"/>
    <lineage>
        <taxon>Eukaryota</taxon>
        <taxon>Fungi</taxon>
        <taxon>Dikarya</taxon>
        <taxon>Basidiomycota</taxon>
        <taxon>Agaricomycotina</taxon>
        <taxon>Agaricomycetes</taxon>
        <taxon>Agaricomycetidae</taxon>
        <taxon>Boletales</taxon>
        <taxon>Boletineae</taxon>
        <taxon>Boletaceae</taxon>
        <taxon>Boletoideae</taxon>
        <taxon>Boletus</taxon>
    </lineage>
</organism>
<dbReference type="SUPFAM" id="SSF69322">
    <property type="entry name" value="Tricorn protease domain 2"/>
    <property type="match status" value="1"/>
</dbReference>
<dbReference type="GO" id="GO:0008236">
    <property type="term" value="F:serine-type peptidase activity"/>
    <property type="evidence" value="ECO:0007669"/>
    <property type="project" value="InterPro"/>
</dbReference>
<dbReference type="Pfam" id="PF00326">
    <property type="entry name" value="Peptidase_S9"/>
    <property type="match status" value="1"/>
</dbReference>
<dbReference type="GO" id="GO:0006508">
    <property type="term" value="P:proteolysis"/>
    <property type="evidence" value="ECO:0007669"/>
    <property type="project" value="InterPro"/>
</dbReference>
<dbReference type="PANTHER" id="PTHR43056">
    <property type="entry name" value="PEPTIDASE S9 PROLYL OLIGOPEPTIDASE"/>
    <property type="match status" value="1"/>
</dbReference>
<dbReference type="EMBL" id="JAGFBS010000018">
    <property type="protein sequence ID" value="KAG6374332.1"/>
    <property type="molecule type" value="Genomic_DNA"/>
</dbReference>
<dbReference type="Gene3D" id="3.40.50.1820">
    <property type="entry name" value="alpha/beta hydrolase"/>
    <property type="match status" value="1"/>
</dbReference>
<dbReference type="SUPFAM" id="SSF53474">
    <property type="entry name" value="alpha/beta-Hydrolases"/>
    <property type="match status" value="1"/>
</dbReference>
<reference evidence="2" key="1">
    <citation type="submission" date="2021-03" db="EMBL/GenBank/DDBJ databases">
        <title>Evolutionary innovations through gain and loss of genes in the ectomycorrhizal Boletales.</title>
        <authorList>
            <person name="Wu G."/>
            <person name="Miyauchi S."/>
            <person name="Morin E."/>
            <person name="Yang Z.-L."/>
            <person name="Xu J."/>
            <person name="Martin F.M."/>
        </authorList>
    </citation>
    <scope>NUCLEOTIDE SEQUENCE</scope>
    <source>
        <strain evidence="2">BR01</strain>
    </source>
</reference>
<dbReference type="InterPro" id="IPR001375">
    <property type="entry name" value="Peptidase_S9_cat"/>
</dbReference>
<proteinExistence type="predicted"/>
<evidence type="ECO:0000313" key="3">
    <source>
        <dbReference type="Proteomes" id="UP000683000"/>
    </source>
</evidence>
<comment type="caution">
    <text evidence="2">The sequence shown here is derived from an EMBL/GenBank/DDBJ whole genome shotgun (WGS) entry which is preliminary data.</text>
</comment>
<dbReference type="InterPro" id="IPR050585">
    <property type="entry name" value="Xaa-Pro_dipeptidyl-ppase/CocE"/>
</dbReference>
<dbReference type="Proteomes" id="UP000683000">
    <property type="component" value="Unassembled WGS sequence"/>
</dbReference>
<dbReference type="AlphaFoldDB" id="A0A8I2YNL6"/>
<sequence length="677" mass="74115">MAISICIDSDTTMSQTAPYGKWESTITPESVVQGNISFTELFVDPTNNKIYHIEARPQDNARYVIVDTIAGQDIIPSPYSARTGIQEYGGAAAIAYGGTVYFSNSADNRVYSIKATTEIPEPVTPDKKEYRYANFTVHPVRHDLLVSVLEDHTVDTPQTVVTTLTVVNTARKAVFPLVVGADFYAAPVFNPSGNKIAWQEWYHPDMPWEGSLIKIADVLVQQDTIVVLNTTRVAGEQLTKSVNYPLWASDTMLVFTSDELNGFQNPFTYSTLTGTAQLAIPESIKEDFGAPAWTLGNFPFALLDDPRGGNDKLAAFTAFRDGRNVLYIISLSDDKRIVEIHDFPFSVVNRVNQRGGTSIAFNARKSDAPGGIFLCTISGSSFVPSYQALKPSAPQSASGNEAYISLPRPITLYRDGKPLYVVYYAPKNPKYSGSSILGEKPPCIVHMHGGPTSMATQVLSWERLYYTSRGYAWLDVNYGGSSGYGREYISRLAGNWGIVDIQDCQDAPKLLAAAPYSLIDGRRVAIRGGSAGGFSTLASISIAPEPGFFKTAASSFGVSDLVSLAKFTHKFELRYMDKLLGGTPQEVPEVYAARSPVNHADKIVTPLLVLQGAEDKIVLPEQAEKIVNTIIEHGGADGVQYHLFEGEGHGWQHAETIKEALRLEHDWYDKKLLTGSI</sequence>
<dbReference type="InterPro" id="IPR029058">
    <property type="entry name" value="AB_hydrolase_fold"/>
</dbReference>